<dbReference type="PROSITE" id="PS00868">
    <property type="entry name" value="CYS_MET_METAB_PP"/>
    <property type="match status" value="1"/>
</dbReference>
<dbReference type="GO" id="GO:0030170">
    <property type="term" value="F:pyridoxal phosphate binding"/>
    <property type="evidence" value="ECO:0007669"/>
    <property type="project" value="InterPro"/>
</dbReference>
<dbReference type="Gene3D" id="3.40.640.10">
    <property type="entry name" value="Type I PLP-dependent aspartate aminotransferase-like (Major domain)"/>
    <property type="match status" value="1"/>
</dbReference>
<dbReference type="GO" id="GO:0009086">
    <property type="term" value="P:methionine biosynthetic process"/>
    <property type="evidence" value="ECO:0007669"/>
    <property type="project" value="UniProtKB-ARBA"/>
</dbReference>
<dbReference type="InterPro" id="IPR015424">
    <property type="entry name" value="PyrdxlP-dep_Trfase"/>
</dbReference>
<dbReference type="Proteomes" id="UP000223596">
    <property type="component" value="Unassembled WGS sequence"/>
</dbReference>
<dbReference type="AlphaFoldDB" id="A0AB36TCF8"/>
<dbReference type="EMBL" id="PDBW01000001">
    <property type="protein sequence ID" value="PFH01664.1"/>
    <property type="molecule type" value="Genomic_DNA"/>
</dbReference>
<keyword evidence="3 4" id="KW-0663">Pyridoxal phosphate</keyword>
<dbReference type="GO" id="GO:0016846">
    <property type="term" value="F:carbon-sulfur lyase activity"/>
    <property type="evidence" value="ECO:0007669"/>
    <property type="project" value="TreeGrafter"/>
</dbReference>
<dbReference type="PIRSF" id="PIRSF001434">
    <property type="entry name" value="CGS"/>
    <property type="match status" value="1"/>
</dbReference>
<sequence length="386" mass="43029">MMKVGNVSNYSISTKVVHGSKCYDPHTGAVSFPIYQSATFRHPALYQTTGYDYSRLQNPTREELENTIANIENGKFGFAFSSGMAAVSTILSLFSPKDHIIVSDDLYGGTYRLFEEIYKKYGLEFSYVNTSRIQDIEEAVKENTKAFFIETPTNPMMKVADLKTISRFAKDRKILLIVDNTFLTPYFQRPLELGADIVVHSGTKYLGGHNDTLAGLVVVNDEELAERIKLIQKSEGAVLSPFDSWLILRGIKTLGVRLEKQQENAMKIAKWLCTHKNVTKVNYVGLPDHEGYEISKSQASGFGAMISFNVKDVQTVEKVLSKVQLVMFAESLGGVESLITYPAVQTHAAIPEEMRNRIGVTDTLLRLSVGIEDADDIIADLEQALE</sequence>
<dbReference type="Pfam" id="PF01053">
    <property type="entry name" value="Cys_Met_Meta_PP"/>
    <property type="match status" value="1"/>
</dbReference>
<dbReference type="InterPro" id="IPR015422">
    <property type="entry name" value="PyrdxlP-dep_Trfase_small"/>
</dbReference>
<dbReference type="GeneID" id="35804496"/>
<dbReference type="InterPro" id="IPR015421">
    <property type="entry name" value="PyrdxlP-dep_Trfase_major"/>
</dbReference>
<comment type="cofactor">
    <cofactor evidence="1 5">
        <name>pyridoxal 5'-phosphate</name>
        <dbReference type="ChEBI" id="CHEBI:597326"/>
    </cofactor>
</comment>
<dbReference type="FunFam" id="3.40.640.10:FF:000009">
    <property type="entry name" value="Cystathionine gamma-synthase homolog"/>
    <property type="match status" value="1"/>
</dbReference>
<evidence type="ECO:0000313" key="6">
    <source>
        <dbReference type="EMBL" id="PFH01664.1"/>
    </source>
</evidence>
<dbReference type="InterPro" id="IPR000277">
    <property type="entry name" value="Cys/Met-Metab_PyrdxlP-dep_enz"/>
</dbReference>
<dbReference type="PANTHER" id="PTHR11808">
    <property type="entry name" value="TRANS-SULFURATION ENZYME FAMILY MEMBER"/>
    <property type="match status" value="1"/>
</dbReference>
<gene>
    <name evidence="6" type="ORF">M972_11403</name>
</gene>
<organism evidence="6 7">
    <name type="scientific">Acetivibrio thermocellus AD2</name>
    <dbReference type="NCBI Taxonomy" id="1138384"/>
    <lineage>
        <taxon>Bacteria</taxon>
        <taxon>Bacillati</taxon>
        <taxon>Bacillota</taxon>
        <taxon>Clostridia</taxon>
        <taxon>Eubacteriales</taxon>
        <taxon>Oscillospiraceae</taxon>
        <taxon>Acetivibrio</taxon>
    </lineage>
</organism>
<evidence type="ECO:0000256" key="4">
    <source>
        <dbReference type="PIRSR" id="PIRSR001434-2"/>
    </source>
</evidence>
<dbReference type="FunFam" id="3.90.1150.10:FF:000033">
    <property type="entry name" value="Cystathionine gamma-synthase"/>
    <property type="match status" value="1"/>
</dbReference>
<evidence type="ECO:0000256" key="5">
    <source>
        <dbReference type="RuleBase" id="RU362118"/>
    </source>
</evidence>
<evidence type="ECO:0000256" key="2">
    <source>
        <dbReference type="ARBA" id="ARBA00009077"/>
    </source>
</evidence>
<evidence type="ECO:0000256" key="3">
    <source>
        <dbReference type="ARBA" id="ARBA00022898"/>
    </source>
</evidence>
<dbReference type="PANTHER" id="PTHR11808:SF90">
    <property type="entry name" value="CYSTATHIONINE GAMMA-SYNTHASE"/>
    <property type="match status" value="1"/>
</dbReference>
<accession>A0AB36TCF8</accession>
<comment type="caution">
    <text evidence="6">The sequence shown here is derived from an EMBL/GenBank/DDBJ whole genome shotgun (WGS) entry which is preliminary data.</text>
</comment>
<protein>
    <submittedName>
        <fullName evidence="6">Cystathionine gamma-synthase</fullName>
    </submittedName>
</protein>
<dbReference type="InterPro" id="IPR054542">
    <property type="entry name" value="Cys_met_metab_PP"/>
</dbReference>
<dbReference type="Gene3D" id="3.90.1150.10">
    <property type="entry name" value="Aspartate Aminotransferase, domain 1"/>
    <property type="match status" value="1"/>
</dbReference>
<dbReference type="GO" id="GO:0019346">
    <property type="term" value="P:transsulfuration"/>
    <property type="evidence" value="ECO:0007669"/>
    <property type="project" value="InterPro"/>
</dbReference>
<proteinExistence type="inferred from homology"/>
<name>A0AB36TCF8_ACETH</name>
<dbReference type="SUPFAM" id="SSF53383">
    <property type="entry name" value="PLP-dependent transferases"/>
    <property type="match status" value="1"/>
</dbReference>
<dbReference type="RefSeq" id="WP_003514458.1">
    <property type="nucleotide sequence ID" value="NZ_CP013828.1"/>
</dbReference>
<feature type="modified residue" description="N6-(pyridoxal phosphate)lysine" evidence="4">
    <location>
        <position position="204"/>
    </location>
</feature>
<dbReference type="CDD" id="cd00614">
    <property type="entry name" value="CGS_like"/>
    <property type="match status" value="1"/>
</dbReference>
<evidence type="ECO:0000256" key="1">
    <source>
        <dbReference type="ARBA" id="ARBA00001933"/>
    </source>
</evidence>
<comment type="similarity">
    <text evidence="2 5">Belongs to the trans-sulfuration enzymes family.</text>
</comment>
<dbReference type="GO" id="GO:0005737">
    <property type="term" value="C:cytoplasm"/>
    <property type="evidence" value="ECO:0007669"/>
    <property type="project" value="TreeGrafter"/>
</dbReference>
<evidence type="ECO:0000313" key="7">
    <source>
        <dbReference type="Proteomes" id="UP000223596"/>
    </source>
</evidence>
<reference evidence="6 7" key="1">
    <citation type="submission" date="2017-09" db="EMBL/GenBank/DDBJ databases">
        <title>Evaluation of Pacific Biosciences Sequencing Technology to Finishing C. thermocellum Genome Sequences.</title>
        <authorList>
            <person name="Brown S."/>
        </authorList>
    </citation>
    <scope>NUCLEOTIDE SEQUENCE [LARGE SCALE GENOMIC DNA]</scope>
    <source>
        <strain evidence="6 7">AD2</strain>
    </source>
</reference>